<sequence>MIFGTKKRGDKLSPTEQMVNSVAKSVGRNIRNQVTKQIMRGILGALKK</sequence>
<evidence type="ECO:0000313" key="3">
    <source>
        <dbReference type="Proteomes" id="UP000278733"/>
    </source>
</evidence>
<feature type="domain" description="Helicase HerA-like C-terminal" evidence="1">
    <location>
        <begin position="1"/>
        <end position="46"/>
    </location>
</feature>
<dbReference type="Pfam" id="PF05872">
    <property type="entry name" value="HerA_C"/>
    <property type="match status" value="1"/>
</dbReference>
<reference evidence="2 3" key="1">
    <citation type="submission" date="2018-12" db="EMBL/GenBank/DDBJ databases">
        <authorList>
            <consortium name="Pathogen Informatics"/>
        </authorList>
    </citation>
    <scope>NUCLEOTIDE SEQUENCE [LARGE SCALE GENOMIC DNA]</scope>
    <source>
        <strain evidence="2 3">NCTC8284</strain>
    </source>
</reference>
<name>A0A448MIK4_9PAST</name>
<protein>
    <submittedName>
        <fullName evidence="2">Protein YjgR</fullName>
    </submittedName>
</protein>
<evidence type="ECO:0000313" key="2">
    <source>
        <dbReference type="EMBL" id="VEH64985.1"/>
    </source>
</evidence>
<dbReference type="AlphaFoldDB" id="A0A448MIK4"/>
<evidence type="ECO:0000259" key="1">
    <source>
        <dbReference type="Pfam" id="PF05872"/>
    </source>
</evidence>
<dbReference type="EMBL" id="LR134405">
    <property type="protein sequence ID" value="VEH64985.1"/>
    <property type="molecule type" value="Genomic_DNA"/>
</dbReference>
<gene>
    <name evidence="2" type="primary">yjgR_2</name>
    <name evidence="2" type="ORF">NCTC8284_00119</name>
</gene>
<dbReference type="InterPro" id="IPR033186">
    <property type="entry name" value="HerA_C"/>
</dbReference>
<organism evidence="2 3">
    <name type="scientific">Rodentibacter pneumotropicus</name>
    <dbReference type="NCBI Taxonomy" id="758"/>
    <lineage>
        <taxon>Bacteria</taxon>
        <taxon>Pseudomonadati</taxon>
        <taxon>Pseudomonadota</taxon>
        <taxon>Gammaproteobacteria</taxon>
        <taxon>Pasteurellales</taxon>
        <taxon>Pasteurellaceae</taxon>
        <taxon>Rodentibacter</taxon>
    </lineage>
</organism>
<dbReference type="KEGG" id="rpne:NCTC8284_00119"/>
<accession>A0A448MIK4</accession>
<proteinExistence type="predicted"/>
<dbReference type="Proteomes" id="UP000278733">
    <property type="component" value="Chromosome"/>
</dbReference>